<protein>
    <recommendedName>
        <fullName evidence="5">Extracellular membrane protein CFEM domain-containing protein</fullName>
    </recommendedName>
</protein>
<proteinExistence type="predicted"/>
<evidence type="ECO:0000256" key="2">
    <source>
        <dbReference type="SAM" id="SignalP"/>
    </source>
</evidence>
<keyword evidence="4" id="KW-1185">Reference proteome</keyword>
<dbReference type="GeneID" id="63760232"/>
<dbReference type="OrthoDB" id="2507140at2759"/>
<sequence>MRFLSVLSVLASASVSVLAQETATSTTTSTQTNAASSCDAQNILDACVKSIQEQVDNCGPNEWDCLCEQTNNMLTIRLTQETENRCYNNCPKDGSRAGIQQQRISYCNAAGKLSTSTTHSATKTATATSSDTEASSTSDGAAASATADDAASRLEIGLGAGFGVGLAVLGGLV</sequence>
<feature type="chain" id="PRO_5012521722" description="Extracellular membrane protein CFEM domain-containing protein" evidence="2">
    <location>
        <begin position="20"/>
        <end position="173"/>
    </location>
</feature>
<gene>
    <name evidence="3" type="ORF">ASPSYDRAFT_25408</name>
</gene>
<dbReference type="Proteomes" id="UP000184356">
    <property type="component" value="Unassembled WGS sequence"/>
</dbReference>
<feature type="signal peptide" evidence="2">
    <location>
        <begin position="1"/>
        <end position="19"/>
    </location>
</feature>
<dbReference type="RefSeq" id="XP_040707129.1">
    <property type="nucleotide sequence ID" value="XM_040844159.1"/>
</dbReference>
<dbReference type="EMBL" id="KV878582">
    <property type="protein sequence ID" value="OJJ63323.1"/>
    <property type="molecule type" value="Genomic_DNA"/>
</dbReference>
<evidence type="ECO:0000256" key="1">
    <source>
        <dbReference type="SAM" id="MobiDB-lite"/>
    </source>
</evidence>
<name>A0A1L9TVK5_9EURO</name>
<evidence type="ECO:0000313" key="3">
    <source>
        <dbReference type="EMBL" id="OJJ63323.1"/>
    </source>
</evidence>
<feature type="region of interest" description="Disordered" evidence="1">
    <location>
        <begin position="118"/>
        <end position="140"/>
    </location>
</feature>
<dbReference type="VEuPathDB" id="FungiDB:ASPSYDRAFT_25408"/>
<reference evidence="4" key="1">
    <citation type="journal article" date="2017" name="Genome Biol.">
        <title>Comparative genomics reveals high biological diversity and specific adaptations in the industrially and medically important fungal genus Aspergillus.</title>
        <authorList>
            <person name="de Vries R.P."/>
            <person name="Riley R."/>
            <person name="Wiebenga A."/>
            <person name="Aguilar-Osorio G."/>
            <person name="Amillis S."/>
            <person name="Uchima C.A."/>
            <person name="Anderluh G."/>
            <person name="Asadollahi M."/>
            <person name="Askin M."/>
            <person name="Barry K."/>
            <person name="Battaglia E."/>
            <person name="Bayram O."/>
            <person name="Benocci T."/>
            <person name="Braus-Stromeyer S.A."/>
            <person name="Caldana C."/>
            <person name="Canovas D."/>
            <person name="Cerqueira G.C."/>
            <person name="Chen F."/>
            <person name="Chen W."/>
            <person name="Choi C."/>
            <person name="Clum A."/>
            <person name="Dos Santos R.A."/>
            <person name="Damasio A.R."/>
            <person name="Diallinas G."/>
            <person name="Emri T."/>
            <person name="Fekete E."/>
            <person name="Flipphi M."/>
            <person name="Freyberg S."/>
            <person name="Gallo A."/>
            <person name="Gournas C."/>
            <person name="Habgood R."/>
            <person name="Hainaut M."/>
            <person name="Harispe M.L."/>
            <person name="Henrissat B."/>
            <person name="Hilden K.S."/>
            <person name="Hope R."/>
            <person name="Hossain A."/>
            <person name="Karabika E."/>
            <person name="Karaffa L."/>
            <person name="Karanyi Z."/>
            <person name="Krasevec N."/>
            <person name="Kuo A."/>
            <person name="Kusch H."/>
            <person name="LaButti K."/>
            <person name="Lagendijk E.L."/>
            <person name="Lapidus A."/>
            <person name="Levasseur A."/>
            <person name="Lindquist E."/>
            <person name="Lipzen A."/>
            <person name="Logrieco A.F."/>
            <person name="MacCabe A."/>
            <person name="Maekelae M.R."/>
            <person name="Malavazi I."/>
            <person name="Melin P."/>
            <person name="Meyer V."/>
            <person name="Mielnichuk N."/>
            <person name="Miskei M."/>
            <person name="Molnar A.P."/>
            <person name="Mule G."/>
            <person name="Ngan C.Y."/>
            <person name="Orejas M."/>
            <person name="Orosz E."/>
            <person name="Ouedraogo J.P."/>
            <person name="Overkamp K.M."/>
            <person name="Park H.-S."/>
            <person name="Perrone G."/>
            <person name="Piumi F."/>
            <person name="Punt P.J."/>
            <person name="Ram A.F."/>
            <person name="Ramon A."/>
            <person name="Rauscher S."/>
            <person name="Record E."/>
            <person name="Riano-Pachon D.M."/>
            <person name="Robert V."/>
            <person name="Roehrig J."/>
            <person name="Ruller R."/>
            <person name="Salamov A."/>
            <person name="Salih N.S."/>
            <person name="Samson R.A."/>
            <person name="Sandor E."/>
            <person name="Sanguinetti M."/>
            <person name="Schuetze T."/>
            <person name="Sepcic K."/>
            <person name="Shelest E."/>
            <person name="Sherlock G."/>
            <person name="Sophianopoulou V."/>
            <person name="Squina F.M."/>
            <person name="Sun H."/>
            <person name="Susca A."/>
            <person name="Todd R.B."/>
            <person name="Tsang A."/>
            <person name="Unkles S.E."/>
            <person name="van de Wiele N."/>
            <person name="van Rossen-Uffink D."/>
            <person name="Oliveira J.V."/>
            <person name="Vesth T.C."/>
            <person name="Visser J."/>
            <person name="Yu J.-H."/>
            <person name="Zhou M."/>
            <person name="Andersen M.R."/>
            <person name="Archer D.B."/>
            <person name="Baker S.E."/>
            <person name="Benoit I."/>
            <person name="Brakhage A.A."/>
            <person name="Braus G.H."/>
            <person name="Fischer R."/>
            <person name="Frisvad J.C."/>
            <person name="Goldman G.H."/>
            <person name="Houbraken J."/>
            <person name="Oakley B."/>
            <person name="Pocsi I."/>
            <person name="Scazzocchio C."/>
            <person name="Seiboth B."/>
            <person name="vanKuyk P.A."/>
            <person name="Wortman J."/>
            <person name="Dyer P.S."/>
            <person name="Grigoriev I.V."/>
        </authorList>
    </citation>
    <scope>NUCLEOTIDE SEQUENCE [LARGE SCALE GENOMIC DNA]</scope>
    <source>
        <strain evidence="4">CBS 593.65</strain>
    </source>
</reference>
<evidence type="ECO:0008006" key="5">
    <source>
        <dbReference type="Google" id="ProtNLM"/>
    </source>
</evidence>
<organism evidence="3 4">
    <name type="scientific">Aspergillus sydowii CBS 593.65</name>
    <dbReference type="NCBI Taxonomy" id="1036612"/>
    <lineage>
        <taxon>Eukaryota</taxon>
        <taxon>Fungi</taxon>
        <taxon>Dikarya</taxon>
        <taxon>Ascomycota</taxon>
        <taxon>Pezizomycotina</taxon>
        <taxon>Eurotiomycetes</taxon>
        <taxon>Eurotiomycetidae</taxon>
        <taxon>Eurotiales</taxon>
        <taxon>Aspergillaceae</taxon>
        <taxon>Aspergillus</taxon>
        <taxon>Aspergillus subgen. Nidulantes</taxon>
    </lineage>
</organism>
<keyword evidence="2" id="KW-0732">Signal</keyword>
<evidence type="ECO:0000313" key="4">
    <source>
        <dbReference type="Proteomes" id="UP000184356"/>
    </source>
</evidence>
<dbReference type="AlphaFoldDB" id="A0A1L9TVK5"/>
<accession>A0A1L9TVK5</accession>
<dbReference type="STRING" id="1036612.A0A1L9TVK5"/>